<feature type="modified residue" description="4-aspartylphosphate" evidence="1">
    <location>
        <position position="67"/>
    </location>
</feature>
<dbReference type="KEGG" id="eaj:Q3M24_00640"/>
<evidence type="ECO:0000259" key="2">
    <source>
        <dbReference type="PROSITE" id="PS50110"/>
    </source>
</evidence>
<dbReference type="SUPFAM" id="SSF52172">
    <property type="entry name" value="CheY-like"/>
    <property type="match status" value="1"/>
</dbReference>
<keyword evidence="1" id="KW-0597">Phosphoprotein</keyword>
<dbReference type="Gene3D" id="3.40.50.2300">
    <property type="match status" value="1"/>
</dbReference>
<dbReference type="EMBL" id="CP159373">
    <property type="protein sequence ID" value="XCN73302.1"/>
    <property type="molecule type" value="Genomic_DNA"/>
</dbReference>
<reference evidence="3" key="2">
    <citation type="submission" date="2024-06" db="EMBL/GenBank/DDBJ databases">
        <authorList>
            <person name="Plum-Jensen L.E."/>
            <person name="Schramm A."/>
            <person name="Marshall I.P.G."/>
        </authorList>
    </citation>
    <scope>NUCLEOTIDE SEQUENCE</scope>
    <source>
        <strain evidence="3">Rat1</strain>
    </source>
</reference>
<dbReference type="InterPro" id="IPR001789">
    <property type="entry name" value="Sig_transdc_resp-reg_receiver"/>
</dbReference>
<dbReference type="SMART" id="SM00448">
    <property type="entry name" value="REC"/>
    <property type="match status" value="1"/>
</dbReference>
<dbReference type="InterPro" id="IPR011006">
    <property type="entry name" value="CheY-like_superfamily"/>
</dbReference>
<dbReference type="CDD" id="cd17557">
    <property type="entry name" value="REC_Rcp-like"/>
    <property type="match status" value="1"/>
</dbReference>
<sequence length="153" mass="17578">MSESTNELLLLIIEDSDDHTELAEFYISDYSERFRIERLCDGAEALAYFEKLENSSELSLPWLVLLDLKLPKYDGHEILTQIKGSDRLSPIPVVIFSTSNSEKDVSRALRNCANSYIVKPMEADQYGEVISGILRYWELNQHQLTQNTKENDS</sequence>
<organism evidence="3">
    <name type="scientific">Candidatus Electrothrix aestuarii</name>
    <dbReference type="NCBI Taxonomy" id="3062594"/>
    <lineage>
        <taxon>Bacteria</taxon>
        <taxon>Pseudomonadati</taxon>
        <taxon>Thermodesulfobacteriota</taxon>
        <taxon>Desulfobulbia</taxon>
        <taxon>Desulfobulbales</taxon>
        <taxon>Desulfobulbaceae</taxon>
        <taxon>Candidatus Electrothrix</taxon>
    </lineage>
</organism>
<dbReference type="PANTHER" id="PTHR44520">
    <property type="entry name" value="RESPONSE REGULATOR RCP1-RELATED"/>
    <property type="match status" value="1"/>
</dbReference>
<dbReference type="PANTHER" id="PTHR44520:SF1">
    <property type="entry name" value="TWO-COMPONENT SYSTEM REGULATORY PROTEIN"/>
    <property type="match status" value="1"/>
</dbReference>
<feature type="domain" description="Response regulatory" evidence="2">
    <location>
        <begin position="9"/>
        <end position="134"/>
    </location>
</feature>
<dbReference type="PROSITE" id="PS50110">
    <property type="entry name" value="RESPONSE_REGULATORY"/>
    <property type="match status" value="1"/>
</dbReference>
<dbReference type="GO" id="GO:0000160">
    <property type="term" value="P:phosphorelay signal transduction system"/>
    <property type="evidence" value="ECO:0007669"/>
    <property type="project" value="InterPro"/>
</dbReference>
<evidence type="ECO:0000313" key="3">
    <source>
        <dbReference type="EMBL" id="XCN73302.1"/>
    </source>
</evidence>
<protein>
    <submittedName>
        <fullName evidence="3">Response regulator</fullName>
    </submittedName>
</protein>
<name>A0AAU8LW42_9BACT</name>
<evidence type="ECO:0000256" key="1">
    <source>
        <dbReference type="PROSITE-ProRule" id="PRU00169"/>
    </source>
</evidence>
<reference evidence="3" key="1">
    <citation type="journal article" date="2024" name="Syst. Appl. Microbiol.">
        <title>First single-strain enrichments of Electrothrix cable bacteria, description of E. aestuarii sp. nov. and E. rattekaaiensis sp. nov., and proposal of a cable bacteria taxonomy following the rules of the SeqCode.</title>
        <authorList>
            <person name="Plum-Jensen L.E."/>
            <person name="Schramm A."/>
            <person name="Marshall I.P.G."/>
        </authorList>
    </citation>
    <scope>NUCLEOTIDE SEQUENCE</scope>
    <source>
        <strain evidence="3">Rat1</strain>
    </source>
</reference>
<dbReference type="InterPro" id="IPR052893">
    <property type="entry name" value="TCS_response_regulator"/>
</dbReference>
<dbReference type="AlphaFoldDB" id="A0AAU8LW42"/>
<dbReference type="Pfam" id="PF00072">
    <property type="entry name" value="Response_reg"/>
    <property type="match status" value="1"/>
</dbReference>
<proteinExistence type="predicted"/>
<accession>A0AAU8LW42</accession>
<gene>
    <name evidence="3" type="ORF">Q3M24_00640</name>
</gene>